<protein>
    <recommendedName>
        <fullName evidence="7">Transport and Golgi organization protein 1</fullName>
    </recommendedName>
</protein>
<feature type="region of interest" description="Disordered" evidence="3">
    <location>
        <begin position="1332"/>
        <end position="1464"/>
    </location>
</feature>
<dbReference type="SUPFAM" id="SSF50044">
    <property type="entry name" value="SH3-domain"/>
    <property type="match status" value="1"/>
</dbReference>
<evidence type="ECO:0000313" key="5">
    <source>
        <dbReference type="EMBL" id="KAJ6217701.1"/>
    </source>
</evidence>
<feature type="region of interest" description="Disordered" evidence="3">
    <location>
        <begin position="1479"/>
        <end position="1525"/>
    </location>
</feature>
<name>A0A9Q0RKH7_BLOTA</name>
<feature type="compositionally biased region" description="Polar residues" evidence="3">
    <location>
        <begin position="1441"/>
        <end position="1456"/>
    </location>
</feature>
<feature type="coiled-coil region" evidence="2">
    <location>
        <begin position="736"/>
        <end position="972"/>
    </location>
</feature>
<dbReference type="GO" id="GO:0009306">
    <property type="term" value="P:protein secretion"/>
    <property type="evidence" value="ECO:0007669"/>
    <property type="project" value="TreeGrafter"/>
</dbReference>
<feature type="compositionally biased region" description="Polar residues" evidence="3">
    <location>
        <begin position="1359"/>
        <end position="1410"/>
    </location>
</feature>
<reference evidence="5" key="1">
    <citation type="submission" date="2022-12" db="EMBL/GenBank/DDBJ databases">
        <title>Genome assemblies of Blomia tropicalis.</title>
        <authorList>
            <person name="Cui Y."/>
        </authorList>
    </citation>
    <scope>NUCLEOTIDE SEQUENCE</scope>
    <source>
        <tissue evidence="5">Adult mites</tissue>
    </source>
</reference>
<feature type="region of interest" description="Disordered" evidence="3">
    <location>
        <begin position="609"/>
        <end position="632"/>
    </location>
</feature>
<feature type="region of interest" description="Disordered" evidence="3">
    <location>
        <begin position="249"/>
        <end position="319"/>
    </location>
</feature>
<dbReference type="Proteomes" id="UP001142055">
    <property type="component" value="Chromosome 3"/>
</dbReference>
<feature type="transmembrane region" description="Helical" evidence="4">
    <location>
        <begin position="30"/>
        <end position="49"/>
    </location>
</feature>
<evidence type="ECO:0008006" key="7">
    <source>
        <dbReference type="Google" id="ProtNLM"/>
    </source>
</evidence>
<feature type="compositionally biased region" description="Low complexity" evidence="3">
    <location>
        <begin position="1336"/>
        <end position="1358"/>
    </location>
</feature>
<gene>
    <name evidence="5" type="ORF">RDWZM_008858</name>
</gene>
<dbReference type="GO" id="GO:0070971">
    <property type="term" value="C:endoplasmic reticulum exit site"/>
    <property type="evidence" value="ECO:0007669"/>
    <property type="project" value="TreeGrafter"/>
</dbReference>
<dbReference type="InterPro" id="IPR051500">
    <property type="entry name" value="cTAGE_MIA/OTOR"/>
</dbReference>
<evidence type="ECO:0000256" key="1">
    <source>
        <dbReference type="ARBA" id="ARBA00023054"/>
    </source>
</evidence>
<dbReference type="InterPro" id="IPR036028">
    <property type="entry name" value="SH3-like_dom_sf"/>
</dbReference>
<dbReference type="EMBL" id="JAPWDV010000003">
    <property type="protein sequence ID" value="KAJ6217701.1"/>
    <property type="molecule type" value="Genomic_DNA"/>
</dbReference>
<keyword evidence="4" id="KW-0812">Transmembrane</keyword>
<evidence type="ECO:0000256" key="2">
    <source>
        <dbReference type="SAM" id="Coils"/>
    </source>
</evidence>
<feature type="compositionally biased region" description="Low complexity" evidence="3">
    <location>
        <begin position="406"/>
        <end position="419"/>
    </location>
</feature>
<feature type="region of interest" description="Disordered" evidence="3">
    <location>
        <begin position="505"/>
        <end position="560"/>
    </location>
</feature>
<feature type="compositionally biased region" description="Basic and acidic residues" evidence="3">
    <location>
        <begin position="290"/>
        <end position="315"/>
    </location>
</feature>
<feature type="coiled-coil region" evidence="2">
    <location>
        <begin position="1018"/>
        <end position="1080"/>
    </location>
</feature>
<comment type="caution">
    <text evidence="5">The sequence shown here is derived from an EMBL/GenBank/DDBJ whole genome shotgun (WGS) entry which is preliminary data.</text>
</comment>
<feature type="region of interest" description="Disordered" evidence="3">
    <location>
        <begin position="401"/>
        <end position="440"/>
    </location>
</feature>
<proteinExistence type="predicted"/>
<evidence type="ECO:0000256" key="4">
    <source>
        <dbReference type="SAM" id="Phobius"/>
    </source>
</evidence>
<feature type="compositionally biased region" description="Polar residues" evidence="3">
    <location>
        <begin position="272"/>
        <end position="288"/>
    </location>
</feature>
<dbReference type="OMA" id="LHDHKKE"/>
<keyword evidence="4" id="KW-1133">Transmembrane helix</keyword>
<dbReference type="GO" id="GO:0006888">
    <property type="term" value="P:endoplasmic reticulum to Golgi vesicle-mediated transport"/>
    <property type="evidence" value="ECO:0007669"/>
    <property type="project" value="TreeGrafter"/>
</dbReference>
<evidence type="ECO:0000313" key="6">
    <source>
        <dbReference type="Proteomes" id="UP001142055"/>
    </source>
</evidence>
<sequence length="1525" mass="170660">MSSNTSLFHTTLLGMNYNTMKYQTKNNGHGLALFIIILISAITIISPIGCDALIQKSKLQCADEKCESLYGYGHTMVKYNAPEEGILSFMKDAKVEIYGKTEDSQYLFVKINNKQGYAPARHIQEDKIENPKLVFTLNSETRPHSNLTLEPVVPSELSSSSVETPILSSAPNNPINEQPSAEFVYTSKATVIEGTTIYEDVLATPSPTYPAEAVSKTATIEANFQPITSTAEIDDKELNVSKNDIINNMEENNIKTPELKKNENNDTKTEPETLNVSELSPNSENVAQETKVEDSEAEKEPISTTEHLSETKNESKSSVVLEQNNTLNLDDNKLVEDIKDKSDNFSTQDENIQSVNLVEPMENKINESINLSNDSSNQISNEESKLENEIVQNDLSLGNIVDRNEPVSSSPTSVPDASSNLSQTSNEAVAETNDHKNLTDDVNFEIKPLADGSEPTQNTSTLDMHIQTESKTDVNLTENEILNANNTNTEDGMESVKIAENIQTDSNSIESNPQLNKIPPSRFLPRGMRPRHSKTNDPEPKLQSLQDHNPTPKIDETIIPTTPIPNAVPTSDSNFEPVKSSHLHAEAKIIPVESKEQYHWNNQQLETNEPINNDDSIMHENLGQSSTTAPEVPSSDFAAEQERYNNANINASRRKLLTERMAIVGVIMEIIPDEVELFFESANISLHVIVFSSIIAFFWGFTKVVVSFVNSSRKERELRDINCQVQRKIFYFEAEKDKLREEAKTAIDKLIAHESELRLSEKRKSKLDIEFEQLRNENQILRNENVILRSKADETPQITSKLDSTLNDFEKAKLENRKLEIKIEELEDKIANYEDSIDVQEKSLEANMEKIKSLSNLNKELTKDNNVLQENLNDAENKYSIVQSENQHLKTMQNDLSDELRNLKDELLSQKEKSNQLNTELQSNKSSLNQTTEKLIQLTNELESKSTELLSMQTLLNKLNKLNMDKQEHQLRRQSSAEMNGSLQESSVNGDLLSSTDLNCHSTSLEEENESEEDLQNIVKLQLQLTNVELEKNNLNSKLESIKKHLSDVELQLENVKQVNETLKEKTENAEKDRTKAVVELEVLTKYYKEKELEYGKEIGVQRVKREQREEDASSLASQLELYVEEIDILKKQLKSTKKELEETERRFKSQLNQLEKRAHENWIAARNAERKYEESNAEATALRQTLTMSLKSPPPADLSISGFLDDTASSISSLPDLNNSIQLPPPPPPPPLMIPLNSMIPPPQMNIMGGGVSAPQMYNSNVSLNDSSNFYWQSGANSNQYPSLDSNQSAIPNDQSNIYGVQATGSQAIQPSSSSQAQYGQASIQMTNITTSMNSSPAYPPQQHQQQYSTPQQSSSYGHQWNVDNSRNTYSPALSHRSSTATPLTNIQNSPNTNSVLAQSSGYNIQGTPQQVSVQSTGGQSQQYSNSSSSSNPFSISNQYPSNHYQNHQNDSNVAYGSGAPGATLTATQTHQMWTGVVGQQQQQQSNNDLNPYSVHPSQQQQYSNNSLPSETGSRPASVHTQMV</sequence>
<dbReference type="Gene3D" id="2.30.30.40">
    <property type="entry name" value="SH3 Domains"/>
    <property type="match status" value="1"/>
</dbReference>
<dbReference type="PANTHER" id="PTHR23158:SF33">
    <property type="entry name" value="TRANSPORT AND GOLGI ORGANIZATION PROTEIN 1"/>
    <property type="match status" value="1"/>
</dbReference>
<feature type="compositionally biased region" description="Basic and acidic residues" evidence="3">
    <location>
        <begin position="257"/>
        <end position="271"/>
    </location>
</feature>
<accession>A0A9Q0RKH7</accession>
<keyword evidence="6" id="KW-1185">Reference proteome</keyword>
<dbReference type="GO" id="GO:0005789">
    <property type="term" value="C:endoplasmic reticulum membrane"/>
    <property type="evidence" value="ECO:0007669"/>
    <property type="project" value="TreeGrafter"/>
</dbReference>
<feature type="compositionally biased region" description="Polar residues" evidence="3">
    <location>
        <begin position="1487"/>
        <end position="1525"/>
    </location>
</feature>
<feature type="coiled-coil region" evidence="2">
    <location>
        <begin position="1113"/>
        <end position="1186"/>
    </location>
</feature>
<keyword evidence="4" id="KW-0472">Membrane</keyword>
<feature type="compositionally biased region" description="Polar residues" evidence="3">
    <location>
        <begin position="505"/>
        <end position="515"/>
    </location>
</feature>
<organism evidence="5 6">
    <name type="scientific">Blomia tropicalis</name>
    <name type="common">Mite</name>
    <dbReference type="NCBI Taxonomy" id="40697"/>
    <lineage>
        <taxon>Eukaryota</taxon>
        <taxon>Metazoa</taxon>
        <taxon>Ecdysozoa</taxon>
        <taxon>Arthropoda</taxon>
        <taxon>Chelicerata</taxon>
        <taxon>Arachnida</taxon>
        <taxon>Acari</taxon>
        <taxon>Acariformes</taxon>
        <taxon>Sarcoptiformes</taxon>
        <taxon>Astigmata</taxon>
        <taxon>Glycyphagoidea</taxon>
        <taxon>Echimyopodidae</taxon>
        <taxon>Blomia</taxon>
    </lineage>
</organism>
<keyword evidence="1 2" id="KW-0175">Coiled coil</keyword>
<feature type="compositionally biased region" description="Low complexity" evidence="3">
    <location>
        <begin position="1411"/>
        <end position="1440"/>
    </location>
</feature>
<dbReference type="PANTHER" id="PTHR23158">
    <property type="entry name" value="MELANOMA INHIBITORY ACTIVITY-RELATED"/>
    <property type="match status" value="1"/>
</dbReference>
<evidence type="ECO:0000256" key="3">
    <source>
        <dbReference type="SAM" id="MobiDB-lite"/>
    </source>
</evidence>
<dbReference type="GO" id="GO:0035459">
    <property type="term" value="P:vesicle cargo loading"/>
    <property type="evidence" value="ECO:0007669"/>
    <property type="project" value="TreeGrafter"/>
</dbReference>